<feature type="non-terminal residue" evidence="1">
    <location>
        <position position="93"/>
    </location>
</feature>
<dbReference type="EMBL" id="LR797179">
    <property type="protein sequence ID" value="CAB4191875.1"/>
    <property type="molecule type" value="Genomic_DNA"/>
</dbReference>
<reference evidence="1" key="1">
    <citation type="submission" date="2020-05" db="EMBL/GenBank/DDBJ databases">
        <authorList>
            <person name="Chiriac C."/>
            <person name="Salcher M."/>
            <person name="Ghai R."/>
            <person name="Kavagutti S V."/>
        </authorList>
    </citation>
    <scope>NUCLEOTIDE SEQUENCE</scope>
</reference>
<name>A0A6J5RHX8_9CAUD</name>
<evidence type="ECO:0000313" key="1">
    <source>
        <dbReference type="EMBL" id="CAB4191875.1"/>
    </source>
</evidence>
<gene>
    <name evidence="1" type="ORF">UFOVP1230_1</name>
</gene>
<protein>
    <submittedName>
        <fullName evidence="1">Uncharacterized protein</fullName>
    </submittedName>
</protein>
<proteinExistence type="predicted"/>
<organism evidence="1">
    <name type="scientific">uncultured Caudovirales phage</name>
    <dbReference type="NCBI Taxonomy" id="2100421"/>
    <lineage>
        <taxon>Viruses</taxon>
        <taxon>Duplodnaviria</taxon>
        <taxon>Heunggongvirae</taxon>
        <taxon>Uroviricota</taxon>
        <taxon>Caudoviricetes</taxon>
        <taxon>Peduoviridae</taxon>
        <taxon>Maltschvirus</taxon>
        <taxon>Maltschvirus maltsch</taxon>
    </lineage>
</organism>
<accession>A0A6J5RHX8</accession>
<sequence>MSFKKIKGFDFKRLVDAVNAQIPVIMETSANTAKNHFLKSFRDGGFTDDVLERWTPRKSKGKRKGRRAILVKSGHLRDSIRVARIGANGFLIV</sequence>